<keyword evidence="1" id="KW-0378">Hydrolase</keyword>
<organism evidence="4 5">
    <name type="scientific">Acidithiobacillus ferrivorans</name>
    <dbReference type="NCBI Taxonomy" id="160808"/>
    <lineage>
        <taxon>Bacteria</taxon>
        <taxon>Pseudomonadati</taxon>
        <taxon>Pseudomonadota</taxon>
        <taxon>Acidithiobacillia</taxon>
        <taxon>Acidithiobacillales</taxon>
        <taxon>Acidithiobacillaceae</taxon>
        <taxon>Acidithiobacillus</taxon>
    </lineage>
</organism>
<dbReference type="Pfam" id="PF00176">
    <property type="entry name" value="SNF2-rel_dom"/>
    <property type="match status" value="1"/>
</dbReference>
<feature type="domain" description="Helicase ATP-binding" evidence="2">
    <location>
        <begin position="294"/>
        <end position="427"/>
    </location>
</feature>
<dbReference type="GO" id="GO:0004386">
    <property type="term" value="F:helicase activity"/>
    <property type="evidence" value="ECO:0007669"/>
    <property type="project" value="UniProtKB-KW"/>
</dbReference>
<keyword evidence="4" id="KW-0067">ATP-binding</keyword>
<feature type="domain" description="Helicase C-terminal" evidence="3">
    <location>
        <begin position="670"/>
        <end position="856"/>
    </location>
</feature>
<evidence type="ECO:0000313" key="4">
    <source>
        <dbReference type="EMBL" id="OCB02926.1"/>
    </source>
</evidence>
<dbReference type="InterPro" id="IPR000330">
    <property type="entry name" value="SNF2_N"/>
</dbReference>
<dbReference type="Pfam" id="PF00271">
    <property type="entry name" value="Helicase_C"/>
    <property type="match status" value="1"/>
</dbReference>
<dbReference type="EMBL" id="MASQ01000084">
    <property type="protein sequence ID" value="OCB02926.1"/>
    <property type="molecule type" value="Genomic_DNA"/>
</dbReference>
<evidence type="ECO:0000256" key="1">
    <source>
        <dbReference type="ARBA" id="ARBA00022801"/>
    </source>
</evidence>
<evidence type="ECO:0000259" key="3">
    <source>
        <dbReference type="PROSITE" id="PS51194"/>
    </source>
</evidence>
<dbReference type="SUPFAM" id="SSF52540">
    <property type="entry name" value="P-loop containing nucleoside triphosphate hydrolases"/>
    <property type="match status" value="1"/>
</dbReference>
<dbReference type="SUPFAM" id="SSF56024">
    <property type="entry name" value="Phospholipase D/nuclease"/>
    <property type="match status" value="1"/>
</dbReference>
<name>A0A1B9BYX9_9PROT</name>
<proteinExistence type="predicted"/>
<dbReference type="PROSITE" id="PS51194">
    <property type="entry name" value="HELICASE_CTER"/>
    <property type="match status" value="1"/>
</dbReference>
<evidence type="ECO:0000259" key="2">
    <source>
        <dbReference type="PROSITE" id="PS51192"/>
    </source>
</evidence>
<protein>
    <submittedName>
        <fullName evidence="4">Helicase</fullName>
    </submittedName>
</protein>
<dbReference type="Proteomes" id="UP000093129">
    <property type="component" value="Unassembled WGS sequence"/>
</dbReference>
<dbReference type="PROSITE" id="PS51192">
    <property type="entry name" value="HELICASE_ATP_BIND_1"/>
    <property type="match status" value="1"/>
</dbReference>
<accession>A0A1B9BYX9</accession>
<dbReference type="Gene3D" id="3.40.50.10810">
    <property type="entry name" value="Tandem AAA-ATPase domain"/>
    <property type="match status" value="2"/>
</dbReference>
<dbReference type="Gene3D" id="3.30.870.10">
    <property type="entry name" value="Endonuclease Chain A"/>
    <property type="match status" value="1"/>
</dbReference>
<dbReference type="InterPro" id="IPR001650">
    <property type="entry name" value="Helicase_C-like"/>
</dbReference>
<dbReference type="CDD" id="cd18793">
    <property type="entry name" value="SF2_C_SNF"/>
    <property type="match status" value="1"/>
</dbReference>
<dbReference type="SMART" id="SM00487">
    <property type="entry name" value="DEXDc"/>
    <property type="match status" value="1"/>
</dbReference>
<dbReference type="Gene3D" id="3.40.50.300">
    <property type="entry name" value="P-loop containing nucleotide triphosphate hydrolases"/>
    <property type="match status" value="1"/>
</dbReference>
<reference evidence="4 5" key="1">
    <citation type="submission" date="2016-07" db="EMBL/GenBank/DDBJ databases">
        <title>Draft genome of a psychrotolerant acidophile Acidithiobacillus ferrivorans strain YL15.</title>
        <authorList>
            <person name="Peng T."/>
            <person name="Ma L."/>
            <person name="Nan M."/>
            <person name="An N."/>
            <person name="Wang M."/>
            <person name="Qiu G."/>
            <person name="Zeng W."/>
        </authorList>
    </citation>
    <scope>NUCLEOTIDE SEQUENCE [LARGE SCALE GENOMIC DNA]</scope>
    <source>
        <strain evidence="4 5">YL15</strain>
    </source>
</reference>
<sequence length="1095" mass="126856">MQKANKYNPDQKTPNQKTDLTFFTNDRSQTLLDRFKTTLADTQLFDVLVGYFRSSGFYQLYDSVAQIDKTRILVGLGMDNESYRAIDAYRAQSVIDFESHKNAKTIFQDNLVSDIESSDEPDNNLEIGIKKFIEFLQKNCADSVSDKQSGGSGKKLEIRVFPAKNIHAKVYIGRFAPDDRDYGFVITGSSNFSYSGLVANREFNVELRQRHDVEFALDQFEELWKQSVDVSQDFIDAVDKKTWLNDSITPYELYLKLIYEYMQEDINLQEHMEIFLPKGFMSLQYQQQAVQQALKKLNEHNGVFLADVVGLGKTFITAQLLQQVKGSILVICPPVLKDYWEESLQDFRVPARVESLGKLDKIIRFGGLHRFDYIVVDEAHRFRNEATRAYADLLDICRGKKVILVTATPLNNTIDDIFAQLKLFQAPKNSTIPGIPNLERFFTSLRKRFKGLDRSDPAYKEAIKAVSREIRERILKHVMVRRTRTDVMTWFKKDTEAQSLFFPEVQDPRRIVYEFEGELENIFNETIRLLQDFRYARYIPLLYYTGSKQLSEFERQQQRNVGGFMKGILIKRLESSFHAFRRSIRRFIESYERFIAMFDMGTVYISKDIDVYELLDNDDFDRLERLVEEDKAQKYAAEDFRENFIDDLQHDLETLRRVEAIWHTVNEDPKVEAFIRRLQQDADLKSRKLIVFTESRETGDYLFDQINKQYPGKVLFFSSQGGRAGSPPVTRNPALARDLVKAAFDPNQKEHGDELRILITTDVLSEGVNLHRANVLINYDLPWNPTRVLQRAGRVNRLGTEHPEIFIYNFFPTTQSDAHLGLETNITNKLQMFHDILGEDARYLSDGEEIGSQELFDTLSRKSAYTGEEEQGDSELKYLDMMRTLRDSQPELFNKIKRLPKKARSGRKVEGKTTDELVTFFRIGTLKKFYRNQGGESSEITFFEAASLLECGPETPRHPIPAEYYHWLETNRQRFAQDTLQDNEPVGIGGGGRSNVGYIEKRLKDKIFRNCQKFTDTDEEFIEGVRRMIAQGLLAKKTAQTVKTAFEKTLDPLEMVAILRKHIRSLEATDQQTAKQLGARREIILSGYMVQGDSE</sequence>
<dbReference type="GO" id="GO:0005524">
    <property type="term" value="F:ATP binding"/>
    <property type="evidence" value="ECO:0007669"/>
    <property type="project" value="InterPro"/>
</dbReference>
<dbReference type="InterPro" id="IPR049730">
    <property type="entry name" value="SNF2/RAD54-like_C"/>
</dbReference>
<dbReference type="CDD" id="cd09178">
    <property type="entry name" value="PLDc_N_Snf2_like"/>
    <property type="match status" value="1"/>
</dbReference>
<comment type="caution">
    <text evidence="4">The sequence shown here is derived from an EMBL/GenBank/DDBJ whole genome shotgun (WGS) entry which is preliminary data.</text>
</comment>
<dbReference type="InterPro" id="IPR014001">
    <property type="entry name" value="Helicase_ATP-bd"/>
</dbReference>
<keyword evidence="4" id="KW-0547">Nucleotide-binding</keyword>
<keyword evidence="4" id="KW-0347">Helicase</keyword>
<evidence type="ECO:0000313" key="5">
    <source>
        <dbReference type="Proteomes" id="UP000093129"/>
    </source>
</evidence>
<gene>
    <name evidence="4" type="ORF">BBC27_10640</name>
</gene>
<dbReference type="PANTHER" id="PTHR45766:SF6">
    <property type="entry name" value="SWI_SNF-RELATED MATRIX-ASSOCIATED ACTIN-DEPENDENT REGULATOR OF CHROMATIN SUBFAMILY A-LIKE PROTEIN 1"/>
    <property type="match status" value="1"/>
</dbReference>
<dbReference type="AlphaFoldDB" id="A0A1B9BYX9"/>
<dbReference type="InterPro" id="IPR027417">
    <property type="entry name" value="P-loop_NTPase"/>
</dbReference>
<dbReference type="PANTHER" id="PTHR45766">
    <property type="entry name" value="DNA ANNEALING HELICASE AND ENDONUCLEASE ZRANB3 FAMILY MEMBER"/>
    <property type="match status" value="1"/>
</dbReference>
<dbReference type="InterPro" id="IPR038718">
    <property type="entry name" value="SNF2-like_sf"/>
</dbReference>
<dbReference type="SMART" id="SM00490">
    <property type="entry name" value="HELICc"/>
    <property type="match status" value="1"/>
</dbReference>
<dbReference type="GO" id="GO:0016787">
    <property type="term" value="F:hydrolase activity"/>
    <property type="evidence" value="ECO:0007669"/>
    <property type="project" value="UniProtKB-KW"/>
</dbReference>